<feature type="region of interest" description="Disordered" evidence="2">
    <location>
        <begin position="136"/>
        <end position="245"/>
    </location>
</feature>
<evidence type="ECO:0000313" key="3">
    <source>
        <dbReference type="EMBL" id="QSE77038.1"/>
    </source>
</evidence>
<dbReference type="EMBL" id="CP070872">
    <property type="protein sequence ID" value="QSE77038.1"/>
    <property type="molecule type" value="Genomic_DNA"/>
</dbReference>
<dbReference type="Pfam" id="PF06265">
    <property type="entry name" value="YutD-like"/>
    <property type="match status" value="1"/>
</dbReference>
<sequence length="245" mass="28661">MPKVIDETKLNYNKYPGEHVIASGEVVQIGSRTFHIVQNHREAFDAEKLEQRFSDVLDKYDYIVGDWGFEQLRLKGFFSASRRKMLADNKIDHLEDYINEYCNYGCAYFVLRRIRSRDAKKEEAFVSEKIYTEKEMKQTLDKPRRKRNRNRNRNKGRSEEEQVGSKNNQRTDKAVSASKDFQIREKVKSKKSKTASGNAHKSVQQNQTKDKKFKVSQRETPQTPPKAKTKDTSKPGFVIRTRGKD</sequence>
<keyword evidence="4" id="KW-1185">Reference proteome</keyword>
<organism evidence="3 4">
    <name type="scientific">Lactococcus taiwanensis</name>
    <dbReference type="NCBI Taxonomy" id="1151742"/>
    <lineage>
        <taxon>Bacteria</taxon>
        <taxon>Bacillati</taxon>
        <taxon>Bacillota</taxon>
        <taxon>Bacilli</taxon>
        <taxon>Lactobacillales</taxon>
        <taxon>Streptococcaceae</taxon>
        <taxon>Lactococcus</taxon>
    </lineage>
</organism>
<dbReference type="KEGG" id="lti:JW886_01880"/>
<protein>
    <submittedName>
        <fullName evidence="3">YutD family protein</fullName>
    </submittedName>
</protein>
<feature type="disulfide bond" evidence="1">
    <location>
        <begin position="102"/>
        <end position="106"/>
    </location>
</feature>
<proteinExistence type="predicted"/>
<dbReference type="InterPro" id="IPR038141">
    <property type="entry name" value="YutD-like_sf"/>
</dbReference>
<dbReference type="Gene3D" id="3.50.4.20">
    <property type="match status" value="1"/>
</dbReference>
<reference evidence="3 4" key="1">
    <citation type="submission" date="2021-02" db="EMBL/GenBank/DDBJ databases">
        <title>Complete genome sequence of Lactococcus lactis strain K_LL004.</title>
        <authorList>
            <person name="Kim H.B."/>
        </authorList>
    </citation>
    <scope>NUCLEOTIDE SEQUENCE [LARGE SCALE GENOMIC DNA]</scope>
    <source>
        <strain evidence="3 4">K_LL004</strain>
    </source>
</reference>
<gene>
    <name evidence="3" type="ORF">JW886_01880</name>
</gene>
<keyword evidence="1" id="KW-1015">Disulfide bond</keyword>
<feature type="compositionally biased region" description="Basic residues" evidence="2">
    <location>
        <begin position="143"/>
        <end position="155"/>
    </location>
</feature>
<evidence type="ECO:0000256" key="2">
    <source>
        <dbReference type="SAM" id="MobiDB-lite"/>
    </source>
</evidence>
<dbReference type="Proteomes" id="UP000663608">
    <property type="component" value="Chromosome"/>
</dbReference>
<accession>A0AA45QRJ3</accession>
<dbReference type="PIRSF" id="PIRSF012565">
    <property type="entry name" value="DUF1027"/>
    <property type="match status" value="1"/>
</dbReference>
<evidence type="ECO:0000313" key="4">
    <source>
        <dbReference type="Proteomes" id="UP000663608"/>
    </source>
</evidence>
<dbReference type="AlphaFoldDB" id="A0AA45QRJ3"/>
<evidence type="ECO:0000256" key="1">
    <source>
        <dbReference type="PIRSR" id="PIRSR012565-1"/>
    </source>
</evidence>
<dbReference type="RefSeq" id="WP_075525173.1">
    <property type="nucleotide sequence ID" value="NZ_CP070872.1"/>
</dbReference>
<dbReference type="InterPro" id="IPR009370">
    <property type="entry name" value="YutD-like"/>
</dbReference>
<name>A0AA45QRJ3_9LACT</name>
<feature type="compositionally biased region" description="Polar residues" evidence="2">
    <location>
        <begin position="194"/>
        <end position="207"/>
    </location>
</feature>